<dbReference type="InterPro" id="IPR014720">
    <property type="entry name" value="dsRBD_dom"/>
</dbReference>
<evidence type="ECO:0000259" key="3">
    <source>
        <dbReference type="PROSITE" id="PS50137"/>
    </source>
</evidence>
<organism evidence="4 5">
    <name type="scientific">Molorchus minor</name>
    <dbReference type="NCBI Taxonomy" id="1323400"/>
    <lineage>
        <taxon>Eukaryota</taxon>
        <taxon>Metazoa</taxon>
        <taxon>Ecdysozoa</taxon>
        <taxon>Arthropoda</taxon>
        <taxon>Hexapoda</taxon>
        <taxon>Insecta</taxon>
        <taxon>Pterygota</taxon>
        <taxon>Neoptera</taxon>
        <taxon>Endopterygota</taxon>
        <taxon>Coleoptera</taxon>
        <taxon>Polyphaga</taxon>
        <taxon>Cucujiformia</taxon>
        <taxon>Chrysomeloidea</taxon>
        <taxon>Cerambycidae</taxon>
        <taxon>Lamiinae</taxon>
        <taxon>Monochamini</taxon>
        <taxon>Molorchus</taxon>
    </lineage>
</organism>
<feature type="region of interest" description="Disordered" evidence="2">
    <location>
        <begin position="18"/>
        <end position="46"/>
    </location>
</feature>
<sequence length="152" mass="16755">MADTIIIQKDQLLNNTEIHRKRPAEGEVIESEESPTKPKRQKSDVNINLNEKNPISILNELRLGLKYEVIEQTGPSHNPLFKVSVDVDGQTYYGTGNSKKAAKSEAATEALKSFIQFPNNGAIVSTNSISKAKIDFTSDMVVNKGGVKKKNI</sequence>
<feature type="domain" description="DRBM" evidence="3">
    <location>
        <begin position="50"/>
        <end position="116"/>
    </location>
</feature>
<name>A0ABQ9JS65_9CUCU</name>
<keyword evidence="5" id="KW-1185">Reference proteome</keyword>
<comment type="caution">
    <text evidence="4">The sequence shown here is derived from an EMBL/GenBank/DDBJ whole genome shotgun (WGS) entry which is preliminary data.</text>
</comment>
<dbReference type="SUPFAM" id="SSF54768">
    <property type="entry name" value="dsRNA-binding domain-like"/>
    <property type="match status" value="1"/>
</dbReference>
<dbReference type="EMBL" id="JAPWTJ010000238">
    <property type="protein sequence ID" value="KAJ8980742.1"/>
    <property type="molecule type" value="Genomic_DNA"/>
</dbReference>
<dbReference type="SMART" id="SM00358">
    <property type="entry name" value="DSRM"/>
    <property type="match status" value="1"/>
</dbReference>
<evidence type="ECO:0000256" key="2">
    <source>
        <dbReference type="SAM" id="MobiDB-lite"/>
    </source>
</evidence>
<dbReference type="PANTHER" id="PTHR10910:SF62">
    <property type="entry name" value="AT07585P-RELATED"/>
    <property type="match status" value="1"/>
</dbReference>
<proteinExistence type="predicted"/>
<keyword evidence="1" id="KW-0694">RNA-binding</keyword>
<dbReference type="Proteomes" id="UP001162164">
    <property type="component" value="Unassembled WGS sequence"/>
</dbReference>
<evidence type="ECO:0000313" key="5">
    <source>
        <dbReference type="Proteomes" id="UP001162164"/>
    </source>
</evidence>
<dbReference type="PROSITE" id="PS50137">
    <property type="entry name" value="DS_RBD"/>
    <property type="match status" value="1"/>
</dbReference>
<evidence type="ECO:0000256" key="1">
    <source>
        <dbReference type="PROSITE-ProRule" id="PRU00266"/>
    </source>
</evidence>
<dbReference type="Pfam" id="PF00035">
    <property type="entry name" value="dsrm"/>
    <property type="match status" value="1"/>
</dbReference>
<evidence type="ECO:0000313" key="4">
    <source>
        <dbReference type="EMBL" id="KAJ8980742.1"/>
    </source>
</evidence>
<protein>
    <recommendedName>
        <fullName evidence="3">DRBM domain-containing protein</fullName>
    </recommendedName>
</protein>
<reference evidence="4" key="1">
    <citation type="journal article" date="2023" name="Insect Mol. Biol.">
        <title>Genome sequencing provides insights into the evolution of gene families encoding plant cell wall-degrading enzymes in longhorned beetles.</title>
        <authorList>
            <person name="Shin N.R."/>
            <person name="Okamura Y."/>
            <person name="Kirsch R."/>
            <person name="Pauchet Y."/>
        </authorList>
    </citation>
    <scope>NUCLEOTIDE SEQUENCE</scope>
    <source>
        <strain evidence="4">MMC_N1</strain>
    </source>
</reference>
<accession>A0ABQ9JS65</accession>
<gene>
    <name evidence="4" type="ORF">NQ317_011390</name>
</gene>
<dbReference type="PANTHER" id="PTHR10910">
    <property type="entry name" value="EUKARYOTE SPECIFIC DSRNA BINDING PROTEIN"/>
    <property type="match status" value="1"/>
</dbReference>
<dbReference type="Gene3D" id="3.30.160.20">
    <property type="match status" value="1"/>
</dbReference>